<dbReference type="PANTHER" id="PTHR48098">
    <property type="entry name" value="ENTEROCHELIN ESTERASE-RELATED"/>
    <property type="match status" value="1"/>
</dbReference>
<dbReference type="AlphaFoldDB" id="A0A7W8FUV8"/>
<dbReference type="RefSeq" id="WP_183328121.1">
    <property type="nucleotide sequence ID" value="NZ_JACHHK010000003.1"/>
</dbReference>
<protein>
    <submittedName>
        <fullName evidence="2">Enterochelin esterase-like enzyme</fullName>
    </submittedName>
</protein>
<reference evidence="2 3" key="1">
    <citation type="submission" date="2020-08" db="EMBL/GenBank/DDBJ databases">
        <title>Genomic Encyclopedia of Type Strains, Phase IV (KMG-IV): sequencing the most valuable type-strain genomes for metagenomic binning, comparative biology and taxonomic classification.</title>
        <authorList>
            <person name="Goeker M."/>
        </authorList>
    </citation>
    <scope>NUCLEOTIDE SEQUENCE [LARGE SCALE GENOMIC DNA]</scope>
    <source>
        <strain evidence="2 3">DSM 25799</strain>
    </source>
</reference>
<sequence>MRRWIKIFAVFCIGFGLTGRPVQAASSLSHFDYTIQYKNKTYHKTAYVYLPDTDEKLPVLYLMHGSTGDAGSLAKQMQPLLDRWIKQGRIPPMAVVFPTYYPSRDFVQDDYSEDYPLNRFFARRELKKVIRKTESNFNVYSDREHRAFGGYSMGGVTTWEVIIHHADWFSEYLPMAGDCWSKNGTADVIQGVQKAGLQAEDLHIQAMVGENDGTKQDMIPQIDALRADDSGLFNEENLEYWENNDGSHSFASMRAELRHALPKIFTAKEEV</sequence>
<evidence type="ECO:0000313" key="2">
    <source>
        <dbReference type="EMBL" id="MBB5182964.1"/>
    </source>
</evidence>
<dbReference type="InterPro" id="IPR029058">
    <property type="entry name" value="AB_hydrolase_fold"/>
</dbReference>
<accession>A0A7W8FUV8</accession>
<dbReference type="InterPro" id="IPR000801">
    <property type="entry name" value="Esterase-like"/>
</dbReference>
<evidence type="ECO:0000256" key="1">
    <source>
        <dbReference type="SAM" id="SignalP"/>
    </source>
</evidence>
<dbReference type="Pfam" id="PF00756">
    <property type="entry name" value="Esterase"/>
    <property type="match status" value="1"/>
</dbReference>
<keyword evidence="1" id="KW-0732">Signal</keyword>
<dbReference type="SUPFAM" id="SSF53474">
    <property type="entry name" value="alpha/beta-Hydrolases"/>
    <property type="match status" value="1"/>
</dbReference>
<organism evidence="2 3">
    <name type="scientific">Catenisphaera adipataccumulans</name>
    <dbReference type="NCBI Taxonomy" id="700500"/>
    <lineage>
        <taxon>Bacteria</taxon>
        <taxon>Bacillati</taxon>
        <taxon>Bacillota</taxon>
        <taxon>Erysipelotrichia</taxon>
        <taxon>Erysipelotrichales</taxon>
        <taxon>Erysipelotrichaceae</taxon>
        <taxon>Catenisphaera</taxon>
    </lineage>
</organism>
<keyword evidence="3" id="KW-1185">Reference proteome</keyword>
<feature type="signal peptide" evidence="1">
    <location>
        <begin position="1"/>
        <end position="24"/>
    </location>
</feature>
<dbReference type="Proteomes" id="UP000539953">
    <property type="component" value="Unassembled WGS sequence"/>
</dbReference>
<gene>
    <name evidence="2" type="ORF">HNQ47_000984</name>
</gene>
<feature type="chain" id="PRO_5031118228" evidence="1">
    <location>
        <begin position="25"/>
        <end position="271"/>
    </location>
</feature>
<proteinExistence type="predicted"/>
<comment type="caution">
    <text evidence="2">The sequence shown here is derived from an EMBL/GenBank/DDBJ whole genome shotgun (WGS) entry which is preliminary data.</text>
</comment>
<evidence type="ECO:0000313" key="3">
    <source>
        <dbReference type="Proteomes" id="UP000539953"/>
    </source>
</evidence>
<dbReference type="PANTHER" id="PTHR48098:SF1">
    <property type="entry name" value="DIACYLGLYCEROL ACYLTRANSFERASE_MYCOLYLTRANSFERASE AG85A"/>
    <property type="match status" value="1"/>
</dbReference>
<name>A0A7W8FUV8_9FIRM</name>
<dbReference type="EMBL" id="JACHHK010000003">
    <property type="protein sequence ID" value="MBB5182964.1"/>
    <property type="molecule type" value="Genomic_DNA"/>
</dbReference>
<dbReference type="InterPro" id="IPR050583">
    <property type="entry name" value="Mycobacterial_A85_antigen"/>
</dbReference>
<dbReference type="GO" id="GO:0016747">
    <property type="term" value="F:acyltransferase activity, transferring groups other than amino-acyl groups"/>
    <property type="evidence" value="ECO:0007669"/>
    <property type="project" value="TreeGrafter"/>
</dbReference>
<dbReference type="Gene3D" id="3.40.50.1820">
    <property type="entry name" value="alpha/beta hydrolase"/>
    <property type="match status" value="1"/>
</dbReference>